<dbReference type="InterPro" id="IPR009450">
    <property type="entry name" value="Plno_GlcNAc_GPI2"/>
</dbReference>
<accession>A0ABY7G7Z3</accession>
<feature type="non-terminal residue" evidence="9">
    <location>
        <position position="1"/>
    </location>
</feature>
<keyword evidence="4" id="KW-0337">GPI-anchor biosynthesis</keyword>
<evidence type="ECO:0000256" key="6">
    <source>
        <dbReference type="ARBA" id="ARBA00022989"/>
    </source>
</evidence>
<evidence type="ECO:0000256" key="1">
    <source>
        <dbReference type="ARBA" id="ARBA00004141"/>
    </source>
</evidence>
<evidence type="ECO:0000256" key="3">
    <source>
        <dbReference type="ARBA" id="ARBA00008321"/>
    </source>
</evidence>
<comment type="pathway">
    <text evidence="2">Glycolipid biosynthesis; glycosylphosphatidylinositol-anchor biosynthesis.</text>
</comment>
<evidence type="ECO:0000256" key="4">
    <source>
        <dbReference type="ARBA" id="ARBA00022502"/>
    </source>
</evidence>
<keyword evidence="5 8" id="KW-0812">Transmembrane</keyword>
<dbReference type="PANTHER" id="PTHR12982">
    <property type="entry name" value="PHOSPHATIDYLINOSITOL GLYCAN, CLASS C"/>
    <property type="match status" value="1"/>
</dbReference>
<organism evidence="9 10">
    <name type="scientific">Mya arenaria</name>
    <name type="common">Soft-shell clam</name>
    <dbReference type="NCBI Taxonomy" id="6604"/>
    <lineage>
        <taxon>Eukaryota</taxon>
        <taxon>Metazoa</taxon>
        <taxon>Spiralia</taxon>
        <taxon>Lophotrochozoa</taxon>
        <taxon>Mollusca</taxon>
        <taxon>Bivalvia</taxon>
        <taxon>Autobranchia</taxon>
        <taxon>Heteroconchia</taxon>
        <taxon>Euheterodonta</taxon>
        <taxon>Imparidentia</taxon>
        <taxon>Neoheterodontei</taxon>
        <taxon>Myida</taxon>
        <taxon>Myoidea</taxon>
        <taxon>Myidae</taxon>
        <taxon>Mya</taxon>
    </lineage>
</organism>
<gene>
    <name evidence="9" type="ORF">MAR_033074</name>
</gene>
<comment type="similarity">
    <text evidence="3">Belongs to the PIGC family.</text>
</comment>
<evidence type="ECO:0000256" key="5">
    <source>
        <dbReference type="ARBA" id="ARBA00022692"/>
    </source>
</evidence>
<keyword evidence="7 8" id="KW-0472">Membrane</keyword>
<evidence type="ECO:0000256" key="7">
    <source>
        <dbReference type="ARBA" id="ARBA00023136"/>
    </source>
</evidence>
<dbReference type="PANTHER" id="PTHR12982:SF0">
    <property type="entry name" value="PHOSPHATIDYLINOSITOL N-ACETYLGLUCOSAMINYLTRANSFERASE SUBUNIT C"/>
    <property type="match status" value="1"/>
</dbReference>
<name>A0ABY7G7Z3_MYAAR</name>
<feature type="transmembrane region" description="Helical" evidence="8">
    <location>
        <begin position="50"/>
        <end position="68"/>
    </location>
</feature>
<evidence type="ECO:0000256" key="8">
    <source>
        <dbReference type="SAM" id="Phobius"/>
    </source>
</evidence>
<evidence type="ECO:0000256" key="2">
    <source>
        <dbReference type="ARBA" id="ARBA00004687"/>
    </source>
</evidence>
<feature type="transmembrane region" description="Helical" evidence="8">
    <location>
        <begin position="77"/>
        <end position="97"/>
    </location>
</feature>
<dbReference type="Pfam" id="PF06432">
    <property type="entry name" value="GPI2"/>
    <property type="match status" value="1"/>
</dbReference>
<sequence length="130" mass="14627">MAAGTKWKKILYEDQGVPDHYVDESFLDELKKNLYTRTYDYWAVVNESGVIVQQLCSVCMFVLVFLFMDSHVLQPEILVFISASLTLLGYCLSPVLLSLTETIATDTIYAMTAVMLIANLLCHDYGADAQ</sequence>
<evidence type="ECO:0000313" key="9">
    <source>
        <dbReference type="EMBL" id="WAR30532.1"/>
    </source>
</evidence>
<dbReference type="EMBL" id="CP111028">
    <property type="protein sequence ID" value="WAR30532.1"/>
    <property type="molecule type" value="Genomic_DNA"/>
</dbReference>
<protein>
    <submittedName>
        <fullName evidence="9">PIGC-like protein</fullName>
    </submittedName>
</protein>
<evidence type="ECO:0000313" key="10">
    <source>
        <dbReference type="Proteomes" id="UP001164746"/>
    </source>
</evidence>
<comment type="subcellular location">
    <subcellularLocation>
        <location evidence="1">Membrane</location>
        <topology evidence="1">Multi-pass membrane protein</topology>
    </subcellularLocation>
</comment>
<keyword evidence="10" id="KW-1185">Reference proteome</keyword>
<keyword evidence="6 8" id="KW-1133">Transmembrane helix</keyword>
<reference evidence="9" key="1">
    <citation type="submission" date="2022-11" db="EMBL/GenBank/DDBJ databases">
        <title>Centuries of genome instability and evolution in soft-shell clam transmissible cancer (bioRxiv).</title>
        <authorList>
            <person name="Hart S.F.M."/>
            <person name="Yonemitsu M.A."/>
            <person name="Giersch R.M."/>
            <person name="Beal B.F."/>
            <person name="Arriagada G."/>
            <person name="Davis B.W."/>
            <person name="Ostrander E.A."/>
            <person name="Goff S.P."/>
            <person name="Metzger M.J."/>
        </authorList>
    </citation>
    <scope>NUCLEOTIDE SEQUENCE</scope>
    <source>
        <strain evidence="9">MELC-2E11</strain>
        <tissue evidence="9">Siphon/mantle</tissue>
    </source>
</reference>
<dbReference type="Proteomes" id="UP001164746">
    <property type="component" value="Chromosome 17"/>
</dbReference>
<proteinExistence type="inferred from homology"/>